<comment type="caution">
    <text evidence="6">The sequence shown here is derived from an EMBL/GenBank/DDBJ whole genome shotgun (WGS) entry which is preliminary data.</text>
</comment>
<evidence type="ECO:0000256" key="2">
    <source>
        <dbReference type="SAM" id="Coils"/>
    </source>
</evidence>
<dbReference type="PANTHER" id="PTHR30469">
    <property type="entry name" value="MULTIDRUG RESISTANCE PROTEIN MDTA"/>
    <property type="match status" value="1"/>
</dbReference>
<dbReference type="SUPFAM" id="SSF111369">
    <property type="entry name" value="HlyD-like secretion proteins"/>
    <property type="match status" value="1"/>
</dbReference>
<evidence type="ECO:0000313" key="6">
    <source>
        <dbReference type="EMBL" id="NIA70126.1"/>
    </source>
</evidence>
<dbReference type="Gene3D" id="2.40.420.20">
    <property type="match status" value="1"/>
</dbReference>
<dbReference type="Pfam" id="PF25989">
    <property type="entry name" value="YknX_C"/>
    <property type="match status" value="1"/>
</dbReference>
<protein>
    <submittedName>
        <fullName evidence="6">Efflux RND transporter periplasmic adaptor subunit</fullName>
    </submittedName>
</protein>
<name>A0A967KG76_9PROT</name>
<comment type="similarity">
    <text evidence="1">Belongs to the membrane fusion protein (MFP) (TC 8.A.1) family.</text>
</comment>
<feature type="signal peptide" evidence="3">
    <location>
        <begin position="1"/>
        <end position="28"/>
    </location>
</feature>
<dbReference type="InterPro" id="IPR058624">
    <property type="entry name" value="MdtA-like_HH"/>
</dbReference>
<evidence type="ECO:0000259" key="4">
    <source>
        <dbReference type="Pfam" id="PF25876"/>
    </source>
</evidence>
<dbReference type="GO" id="GO:0015562">
    <property type="term" value="F:efflux transmembrane transporter activity"/>
    <property type="evidence" value="ECO:0007669"/>
    <property type="project" value="TreeGrafter"/>
</dbReference>
<dbReference type="Gene3D" id="1.10.287.470">
    <property type="entry name" value="Helix hairpin bin"/>
    <property type="match status" value="1"/>
</dbReference>
<accession>A0A967KG76</accession>
<dbReference type="AlphaFoldDB" id="A0A967KG76"/>
<dbReference type="RefSeq" id="WP_167226422.1">
    <property type="nucleotide sequence ID" value="NZ_JAAQPH010000012.1"/>
</dbReference>
<dbReference type="Gene3D" id="2.40.30.170">
    <property type="match status" value="1"/>
</dbReference>
<dbReference type="GO" id="GO:1990281">
    <property type="term" value="C:efflux pump complex"/>
    <property type="evidence" value="ECO:0007669"/>
    <property type="project" value="TreeGrafter"/>
</dbReference>
<keyword evidence="2" id="KW-0175">Coiled coil</keyword>
<dbReference type="PANTHER" id="PTHR30469:SF15">
    <property type="entry name" value="HLYD FAMILY OF SECRETION PROTEINS"/>
    <property type="match status" value="1"/>
</dbReference>
<evidence type="ECO:0000313" key="7">
    <source>
        <dbReference type="Proteomes" id="UP000761264"/>
    </source>
</evidence>
<keyword evidence="7" id="KW-1185">Reference proteome</keyword>
<feature type="chain" id="PRO_5037674654" evidence="3">
    <location>
        <begin position="29"/>
        <end position="372"/>
    </location>
</feature>
<organism evidence="6 7">
    <name type="scientific">Pelagibius litoralis</name>
    <dbReference type="NCBI Taxonomy" id="374515"/>
    <lineage>
        <taxon>Bacteria</taxon>
        <taxon>Pseudomonadati</taxon>
        <taxon>Pseudomonadota</taxon>
        <taxon>Alphaproteobacteria</taxon>
        <taxon>Rhodospirillales</taxon>
        <taxon>Rhodovibrionaceae</taxon>
        <taxon>Pelagibius</taxon>
    </lineage>
</organism>
<dbReference type="InterPro" id="IPR006143">
    <property type="entry name" value="RND_pump_MFP"/>
</dbReference>
<feature type="domain" description="YknX-like C-terminal permuted SH3-like" evidence="5">
    <location>
        <begin position="305"/>
        <end position="367"/>
    </location>
</feature>
<evidence type="ECO:0000256" key="1">
    <source>
        <dbReference type="ARBA" id="ARBA00009477"/>
    </source>
</evidence>
<evidence type="ECO:0000256" key="3">
    <source>
        <dbReference type="SAM" id="SignalP"/>
    </source>
</evidence>
<reference evidence="6" key="1">
    <citation type="submission" date="2020-03" db="EMBL/GenBank/DDBJ databases">
        <title>Genome of Pelagibius litoralis DSM 21314T.</title>
        <authorList>
            <person name="Wang G."/>
        </authorList>
    </citation>
    <scope>NUCLEOTIDE SEQUENCE</scope>
    <source>
        <strain evidence="6">DSM 21314</strain>
    </source>
</reference>
<proteinExistence type="inferred from homology"/>
<sequence length="372" mass="39551">MCLQTARLWLAVACLFAAGSLLSPAAMAQQDESLVRVDPVRSEPLSQTVPVVGRLVARQAGLVAAKNSGPILEFRVEVGDRVSAGDVIAVLDGVSMGAERDLAAAELTVAQAVLNTKQAQVTLARQELQRLERLKQSAAFSQARFEDARQEVAIAEAGAREAEASVVSARASLRLADINLEDMEVQAPYDGVISQRLSEAGAYASDGDALVRMIADKSMEVEADVPANRLLGLTQGAAVEVVLDDGTLIGATVRAIIPDENPLTRTRAVRFIPRFGEITTPLANEQSVTVMVPIGAPRQIVSVHKDAIIKRPDGTMVFVVSDGHAQPRPITLGEAVGNRYEVVQGLAEGEQTVVRGNERLRPGATVRIDGET</sequence>
<dbReference type="Proteomes" id="UP000761264">
    <property type="component" value="Unassembled WGS sequence"/>
</dbReference>
<feature type="domain" description="Multidrug resistance protein MdtA-like alpha-helical hairpin" evidence="4">
    <location>
        <begin position="107"/>
        <end position="174"/>
    </location>
</feature>
<dbReference type="NCBIfam" id="TIGR01730">
    <property type="entry name" value="RND_mfp"/>
    <property type="match status" value="1"/>
</dbReference>
<dbReference type="InterPro" id="IPR058637">
    <property type="entry name" value="YknX-like_C"/>
</dbReference>
<dbReference type="Gene3D" id="2.40.50.100">
    <property type="match status" value="1"/>
</dbReference>
<dbReference type="Pfam" id="PF25876">
    <property type="entry name" value="HH_MFP_RND"/>
    <property type="match status" value="1"/>
</dbReference>
<keyword evidence="3" id="KW-0732">Signal</keyword>
<feature type="coiled-coil region" evidence="2">
    <location>
        <begin position="114"/>
        <end position="165"/>
    </location>
</feature>
<gene>
    <name evidence="6" type="ORF">HBA54_16085</name>
</gene>
<dbReference type="EMBL" id="JAAQPH010000012">
    <property type="protein sequence ID" value="NIA70126.1"/>
    <property type="molecule type" value="Genomic_DNA"/>
</dbReference>
<evidence type="ECO:0000259" key="5">
    <source>
        <dbReference type="Pfam" id="PF25989"/>
    </source>
</evidence>